<dbReference type="AlphaFoldDB" id="A0A9P6A558"/>
<reference evidence="2" key="1">
    <citation type="submission" date="2020-11" db="EMBL/GenBank/DDBJ databases">
        <authorList>
            <consortium name="DOE Joint Genome Institute"/>
            <person name="Ahrendt S."/>
            <person name="Riley R."/>
            <person name="Andreopoulos W."/>
            <person name="Labutti K."/>
            <person name="Pangilinan J."/>
            <person name="Ruiz-Duenas F.J."/>
            <person name="Barrasa J.M."/>
            <person name="Sanchez-Garcia M."/>
            <person name="Camarero S."/>
            <person name="Miyauchi S."/>
            <person name="Serrano A."/>
            <person name="Linde D."/>
            <person name="Babiker R."/>
            <person name="Drula E."/>
            <person name="Ayuso-Fernandez I."/>
            <person name="Pacheco R."/>
            <person name="Padilla G."/>
            <person name="Ferreira P."/>
            <person name="Barriuso J."/>
            <person name="Kellner H."/>
            <person name="Castanera R."/>
            <person name="Alfaro M."/>
            <person name="Ramirez L."/>
            <person name="Pisabarro A.G."/>
            <person name="Kuo A."/>
            <person name="Tritt A."/>
            <person name="Lipzen A."/>
            <person name="He G."/>
            <person name="Yan M."/>
            <person name="Ng V."/>
            <person name="Cullen D."/>
            <person name="Martin F."/>
            <person name="Rosso M.-N."/>
            <person name="Henrissat B."/>
            <person name="Hibbett D."/>
            <person name="Martinez A.T."/>
            <person name="Grigoriev I.V."/>
        </authorList>
    </citation>
    <scope>NUCLEOTIDE SEQUENCE</scope>
    <source>
        <strain evidence="2">ATCC 90797</strain>
    </source>
</reference>
<name>A0A9P6A558_PLEER</name>
<evidence type="ECO:0000256" key="1">
    <source>
        <dbReference type="SAM" id="MobiDB-lite"/>
    </source>
</evidence>
<proteinExistence type="predicted"/>
<feature type="compositionally biased region" description="Basic residues" evidence="1">
    <location>
        <begin position="55"/>
        <end position="68"/>
    </location>
</feature>
<dbReference type="Proteomes" id="UP000807025">
    <property type="component" value="Unassembled WGS sequence"/>
</dbReference>
<keyword evidence="3" id="KW-1185">Reference proteome</keyword>
<protein>
    <submittedName>
        <fullName evidence="2">Uncharacterized protein</fullName>
    </submittedName>
</protein>
<sequence length="68" mass="7983">MMIDELLELGRCWLWSGLGTKERQNRDYHDRLVDRRAPRDCAVLNMHANGSNSCHRYRGAGPRKSRKK</sequence>
<gene>
    <name evidence="2" type="ORF">BDN71DRAFT_1440913</name>
</gene>
<dbReference type="EMBL" id="MU154528">
    <property type="protein sequence ID" value="KAF9500300.1"/>
    <property type="molecule type" value="Genomic_DNA"/>
</dbReference>
<feature type="region of interest" description="Disordered" evidence="1">
    <location>
        <begin position="49"/>
        <end position="68"/>
    </location>
</feature>
<comment type="caution">
    <text evidence="2">The sequence shown here is derived from an EMBL/GenBank/DDBJ whole genome shotgun (WGS) entry which is preliminary data.</text>
</comment>
<organism evidence="2 3">
    <name type="scientific">Pleurotus eryngii</name>
    <name type="common">Boletus of the steppes</name>
    <dbReference type="NCBI Taxonomy" id="5323"/>
    <lineage>
        <taxon>Eukaryota</taxon>
        <taxon>Fungi</taxon>
        <taxon>Dikarya</taxon>
        <taxon>Basidiomycota</taxon>
        <taxon>Agaricomycotina</taxon>
        <taxon>Agaricomycetes</taxon>
        <taxon>Agaricomycetidae</taxon>
        <taxon>Agaricales</taxon>
        <taxon>Pleurotineae</taxon>
        <taxon>Pleurotaceae</taxon>
        <taxon>Pleurotus</taxon>
    </lineage>
</organism>
<evidence type="ECO:0000313" key="2">
    <source>
        <dbReference type="EMBL" id="KAF9500300.1"/>
    </source>
</evidence>
<evidence type="ECO:0000313" key="3">
    <source>
        <dbReference type="Proteomes" id="UP000807025"/>
    </source>
</evidence>
<accession>A0A9P6A558</accession>